<evidence type="ECO:0000256" key="1">
    <source>
        <dbReference type="SAM" id="MobiDB-lite"/>
    </source>
</evidence>
<sequence length="185" mass="20443">MSPSDNRDSSVQQRTSDGNMKVAKPDYYHSHRSKLDDWFNKMMLYSRLEGLQAEGRKTMIAASRRQPHKDGILGAGDIGIAFSFNPGCMSARKSGAVFSLVEGAEQTSYDGVQLGAMGVGCRYMLRGLDFSPSVDIVSSLAVEEQTVRAYKAEQYYPVQTGHAFQDRYRVVGMLELGPASIVWLS</sequence>
<feature type="region of interest" description="Disordered" evidence="1">
    <location>
        <begin position="1"/>
        <end position="25"/>
    </location>
</feature>
<evidence type="ECO:0000313" key="3">
    <source>
        <dbReference type="Proteomes" id="UP000269539"/>
    </source>
</evidence>
<dbReference type="EMBL" id="QWIO01000325">
    <property type="protein sequence ID" value="RMY99734.1"/>
    <property type="molecule type" value="Genomic_DNA"/>
</dbReference>
<proteinExistence type="predicted"/>
<dbReference type="Proteomes" id="UP000269539">
    <property type="component" value="Unassembled WGS sequence"/>
</dbReference>
<protein>
    <submittedName>
        <fullName evidence="2">Uncharacterized protein</fullName>
    </submittedName>
</protein>
<accession>A0A3M7GGD1</accession>
<dbReference type="Gene3D" id="3.30.200.20">
    <property type="entry name" value="Phosphorylase Kinase, domain 1"/>
    <property type="match status" value="1"/>
</dbReference>
<feature type="compositionally biased region" description="Polar residues" evidence="1">
    <location>
        <begin position="9"/>
        <end position="18"/>
    </location>
</feature>
<name>A0A3M7GGD1_HORWE</name>
<comment type="caution">
    <text evidence="2">The sequence shown here is derived from an EMBL/GenBank/DDBJ whole genome shotgun (WGS) entry which is preliminary data.</text>
</comment>
<reference evidence="2 3" key="1">
    <citation type="journal article" date="2018" name="BMC Genomics">
        <title>Genomic evidence for intraspecific hybridization in a clonal and extremely halotolerant yeast.</title>
        <authorList>
            <person name="Gostincar C."/>
            <person name="Stajich J.E."/>
            <person name="Zupancic J."/>
            <person name="Zalar P."/>
            <person name="Gunde-Cimerman N."/>
        </authorList>
    </citation>
    <scope>NUCLEOTIDE SEQUENCE [LARGE SCALE GENOMIC DNA]</scope>
    <source>
        <strain evidence="2 3">EXF-10513</strain>
    </source>
</reference>
<dbReference type="AlphaFoldDB" id="A0A3M7GGD1"/>
<gene>
    <name evidence="2" type="ORF">D0864_03956</name>
</gene>
<organism evidence="2 3">
    <name type="scientific">Hortaea werneckii</name>
    <name type="common">Black yeast</name>
    <name type="synonym">Cladosporium werneckii</name>
    <dbReference type="NCBI Taxonomy" id="91943"/>
    <lineage>
        <taxon>Eukaryota</taxon>
        <taxon>Fungi</taxon>
        <taxon>Dikarya</taxon>
        <taxon>Ascomycota</taxon>
        <taxon>Pezizomycotina</taxon>
        <taxon>Dothideomycetes</taxon>
        <taxon>Dothideomycetidae</taxon>
        <taxon>Mycosphaerellales</taxon>
        <taxon>Teratosphaeriaceae</taxon>
        <taxon>Hortaea</taxon>
    </lineage>
</organism>
<evidence type="ECO:0000313" key="2">
    <source>
        <dbReference type="EMBL" id="RMY99734.1"/>
    </source>
</evidence>